<organism evidence="1 2">
    <name type="scientific">Trichoderma gamsii</name>
    <dbReference type="NCBI Taxonomy" id="398673"/>
    <lineage>
        <taxon>Eukaryota</taxon>
        <taxon>Fungi</taxon>
        <taxon>Dikarya</taxon>
        <taxon>Ascomycota</taxon>
        <taxon>Pezizomycotina</taxon>
        <taxon>Sordariomycetes</taxon>
        <taxon>Hypocreomycetidae</taxon>
        <taxon>Hypocreales</taxon>
        <taxon>Hypocreaceae</taxon>
        <taxon>Trichoderma</taxon>
    </lineage>
</organism>
<comment type="caution">
    <text evidence="1">The sequence shown here is derived from an EMBL/GenBank/DDBJ whole genome shotgun (WGS) entry which is preliminary data.</text>
</comment>
<dbReference type="PANTHER" id="PTHR37540">
    <property type="entry name" value="TRANSCRIPTION FACTOR (ACR-2), PUTATIVE-RELATED-RELATED"/>
    <property type="match status" value="1"/>
</dbReference>
<proteinExistence type="predicted"/>
<dbReference type="Proteomes" id="UP000236546">
    <property type="component" value="Unassembled WGS sequence"/>
</dbReference>
<name>A0A2K0SYY2_9HYPO</name>
<sequence length="76" mass="8468">MVDSIALVRRRIEDSSLAFQDETIDSVVTLAAIEHGKGNIEASKTHIDGVKRMVTFRGGINEVKRRSPLTARMVSW</sequence>
<dbReference type="PANTHER" id="PTHR37540:SF5">
    <property type="entry name" value="TRANSCRIPTION FACTOR DOMAIN-CONTAINING PROTEIN"/>
    <property type="match status" value="1"/>
</dbReference>
<accession>A0A2K0SYY2</accession>
<dbReference type="OrthoDB" id="5376287at2759"/>
<gene>
    <name evidence="1" type="ORF">TGAMA5MH_09559</name>
</gene>
<evidence type="ECO:0000313" key="1">
    <source>
        <dbReference type="EMBL" id="PNP38478.1"/>
    </source>
</evidence>
<dbReference type="AlphaFoldDB" id="A0A2K0SYY2"/>
<reference evidence="1 2" key="1">
    <citation type="submission" date="2017-02" db="EMBL/GenBank/DDBJ databases">
        <title>Genomes of Trichoderma spp. with biocontrol activity.</title>
        <authorList>
            <person name="Gardiner D."/>
            <person name="Kazan K."/>
            <person name="Vos C."/>
            <person name="Harvey P."/>
        </authorList>
    </citation>
    <scope>NUCLEOTIDE SEQUENCE [LARGE SCALE GENOMIC DNA]</scope>
    <source>
        <strain evidence="1 2">A5MH</strain>
    </source>
</reference>
<protein>
    <submittedName>
        <fullName evidence="1">Uncharacterized protein</fullName>
    </submittedName>
</protein>
<dbReference type="EMBL" id="MTYH01000104">
    <property type="protein sequence ID" value="PNP38478.1"/>
    <property type="molecule type" value="Genomic_DNA"/>
</dbReference>
<evidence type="ECO:0000313" key="2">
    <source>
        <dbReference type="Proteomes" id="UP000236546"/>
    </source>
</evidence>